<evidence type="ECO:0000313" key="2">
    <source>
        <dbReference type="Proteomes" id="UP000784294"/>
    </source>
</evidence>
<comment type="caution">
    <text evidence="1">The sequence shown here is derived from an EMBL/GenBank/DDBJ whole genome shotgun (WGS) entry which is preliminary data.</text>
</comment>
<reference evidence="1" key="1">
    <citation type="submission" date="2018-11" db="EMBL/GenBank/DDBJ databases">
        <authorList>
            <consortium name="Pathogen Informatics"/>
        </authorList>
    </citation>
    <scope>NUCLEOTIDE SEQUENCE</scope>
</reference>
<dbReference type="EMBL" id="CAAALY010248320">
    <property type="protein sequence ID" value="VEL34755.1"/>
    <property type="molecule type" value="Genomic_DNA"/>
</dbReference>
<dbReference type="AlphaFoldDB" id="A0A448XEB3"/>
<proteinExistence type="predicted"/>
<accession>A0A448XEB3</accession>
<name>A0A448XEB3_9PLAT</name>
<protein>
    <submittedName>
        <fullName evidence="1">Uncharacterized protein</fullName>
    </submittedName>
</protein>
<organism evidence="1 2">
    <name type="scientific">Protopolystoma xenopodis</name>
    <dbReference type="NCBI Taxonomy" id="117903"/>
    <lineage>
        <taxon>Eukaryota</taxon>
        <taxon>Metazoa</taxon>
        <taxon>Spiralia</taxon>
        <taxon>Lophotrochozoa</taxon>
        <taxon>Platyhelminthes</taxon>
        <taxon>Monogenea</taxon>
        <taxon>Polyopisthocotylea</taxon>
        <taxon>Polystomatidea</taxon>
        <taxon>Polystomatidae</taxon>
        <taxon>Protopolystoma</taxon>
    </lineage>
</organism>
<dbReference type="Proteomes" id="UP000784294">
    <property type="component" value="Unassembled WGS sequence"/>
</dbReference>
<keyword evidence="2" id="KW-1185">Reference proteome</keyword>
<sequence length="87" mass="9511">MPDLHCRGLGKITNEARQEGTFSPFPIIGPPEIHVGQLVFPSRSSQPIPQFDISLQNSCSLNREALLRLGQVTGDVKSTSARFDGTF</sequence>
<gene>
    <name evidence="1" type="ORF">PXEA_LOCUS28195</name>
</gene>
<evidence type="ECO:0000313" key="1">
    <source>
        <dbReference type="EMBL" id="VEL34755.1"/>
    </source>
</evidence>